<evidence type="ECO:0000313" key="1">
    <source>
        <dbReference type="EMBL" id="MBU2693178.1"/>
    </source>
</evidence>
<organism evidence="1 2">
    <name type="scientific">Eiseniibacteriota bacterium</name>
    <dbReference type="NCBI Taxonomy" id="2212470"/>
    <lineage>
        <taxon>Bacteria</taxon>
        <taxon>Candidatus Eiseniibacteriota</taxon>
    </lineage>
</organism>
<comment type="caution">
    <text evidence="1">The sequence shown here is derived from an EMBL/GenBank/DDBJ whole genome shotgun (WGS) entry which is preliminary data.</text>
</comment>
<accession>A0A948S0N8</accession>
<gene>
    <name evidence="1" type="ORF">KJ970_19860</name>
</gene>
<name>A0A948S0N8_UNCEI</name>
<dbReference type="EMBL" id="JAHJDP010000117">
    <property type="protein sequence ID" value="MBU2693178.1"/>
    <property type="molecule type" value="Genomic_DNA"/>
</dbReference>
<dbReference type="Proteomes" id="UP000777784">
    <property type="component" value="Unassembled WGS sequence"/>
</dbReference>
<proteinExistence type="predicted"/>
<dbReference type="Gene3D" id="3.10.450.50">
    <property type="match status" value="1"/>
</dbReference>
<evidence type="ECO:0000313" key="2">
    <source>
        <dbReference type="Proteomes" id="UP000777784"/>
    </source>
</evidence>
<reference evidence="1" key="1">
    <citation type="submission" date="2021-05" db="EMBL/GenBank/DDBJ databases">
        <title>Energy efficiency and biological interactions define the core microbiome of deep oligotrophic groundwater.</title>
        <authorList>
            <person name="Mehrshad M."/>
            <person name="Lopez-Fernandez M."/>
            <person name="Bell E."/>
            <person name="Bernier-Latmani R."/>
            <person name="Bertilsson S."/>
            <person name="Dopson M."/>
        </authorList>
    </citation>
    <scope>NUCLEOTIDE SEQUENCE</scope>
    <source>
        <strain evidence="1">Modern_marine.mb.64</strain>
    </source>
</reference>
<protein>
    <submittedName>
        <fullName evidence="1">Nuclear transport factor 2 family protein</fullName>
    </submittedName>
</protein>
<dbReference type="InterPro" id="IPR032710">
    <property type="entry name" value="NTF2-like_dom_sf"/>
</dbReference>
<dbReference type="SUPFAM" id="SSF54427">
    <property type="entry name" value="NTF2-like"/>
    <property type="match status" value="1"/>
</dbReference>
<dbReference type="AlphaFoldDB" id="A0A948S0N8"/>
<sequence>MGLVCMALLMPSLVLSEESVEAAIRARVKQYETAYNAGDVEALAKIYTIDATGFGDRGGSLTGLTWVSCSIARNEAQNFVSRSMMK</sequence>